<dbReference type="InterPro" id="IPR050312">
    <property type="entry name" value="IolE/XylAMocC-like"/>
</dbReference>
<dbReference type="Proteomes" id="UP000292927">
    <property type="component" value="Unassembled WGS sequence"/>
</dbReference>
<organism evidence="2 3">
    <name type="scientific">Cuneatibacter caecimuris</name>
    <dbReference type="NCBI Taxonomy" id="1796618"/>
    <lineage>
        <taxon>Bacteria</taxon>
        <taxon>Bacillati</taxon>
        <taxon>Bacillota</taxon>
        <taxon>Clostridia</taxon>
        <taxon>Lachnospirales</taxon>
        <taxon>Lachnospiraceae</taxon>
        <taxon>Cuneatibacter</taxon>
    </lineage>
</organism>
<dbReference type="Pfam" id="PF01261">
    <property type="entry name" value="AP_endonuc_2"/>
    <property type="match status" value="1"/>
</dbReference>
<sequence length="252" mass="28917">MGEIGAQVSSLRPYLQDLGSMRASFRKLSEMGYRIVQLQWICPGISPEEIAEGLQDSGLTSVSTQDFYEEVRTRFPYFLRLNELCGSRHLCFSGIPEKLRSSREGCIQFASEITELSKAAEDRGMILVFHPRSQELAQIEGKTASEWLMEHVPASVQMGLDLYHVNKAGLNMADWIRKFRGRMDFVHFKDEKFLPDGRKILVPVGQGDTDWEDAVSACRETGLRWIFAEQERWEKDAFVCMRESLEWLDGHI</sequence>
<dbReference type="GO" id="GO:0016853">
    <property type="term" value="F:isomerase activity"/>
    <property type="evidence" value="ECO:0007669"/>
    <property type="project" value="UniProtKB-KW"/>
</dbReference>
<dbReference type="RefSeq" id="WP_130436382.1">
    <property type="nucleotide sequence ID" value="NZ_SGXF01000010.1"/>
</dbReference>
<evidence type="ECO:0000313" key="2">
    <source>
        <dbReference type="EMBL" id="RZS92034.1"/>
    </source>
</evidence>
<accession>A0A4Q7NXQ6</accession>
<dbReference type="SUPFAM" id="SSF51658">
    <property type="entry name" value="Xylose isomerase-like"/>
    <property type="match status" value="1"/>
</dbReference>
<dbReference type="Gene3D" id="3.20.20.150">
    <property type="entry name" value="Divalent-metal-dependent TIM barrel enzymes"/>
    <property type="match status" value="1"/>
</dbReference>
<dbReference type="PANTHER" id="PTHR12110:SF41">
    <property type="entry name" value="INOSOSE DEHYDRATASE"/>
    <property type="match status" value="1"/>
</dbReference>
<evidence type="ECO:0000313" key="3">
    <source>
        <dbReference type="Proteomes" id="UP000292927"/>
    </source>
</evidence>
<proteinExistence type="predicted"/>
<dbReference type="EMBL" id="SGXF01000010">
    <property type="protein sequence ID" value="RZS92034.1"/>
    <property type="molecule type" value="Genomic_DNA"/>
</dbReference>
<dbReference type="PANTHER" id="PTHR12110">
    <property type="entry name" value="HYDROXYPYRUVATE ISOMERASE"/>
    <property type="match status" value="1"/>
</dbReference>
<keyword evidence="3" id="KW-1185">Reference proteome</keyword>
<keyword evidence="2" id="KW-0413">Isomerase</keyword>
<dbReference type="InterPro" id="IPR013022">
    <property type="entry name" value="Xyl_isomerase-like_TIM-brl"/>
</dbReference>
<comment type="caution">
    <text evidence="2">The sequence shown here is derived from an EMBL/GenBank/DDBJ whole genome shotgun (WGS) entry which is preliminary data.</text>
</comment>
<protein>
    <submittedName>
        <fullName evidence="2">Sugar phosphate isomerase/epimerase</fullName>
    </submittedName>
</protein>
<dbReference type="OrthoDB" id="9798407at2"/>
<reference evidence="2 3" key="1">
    <citation type="submission" date="2019-02" db="EMBL/GenBank/DDBJ databases">
        <title>Genomic Encyclopedia of Type Strains, Phase IV (KMG-IV): sequencing the most valuable type-strain genomes for metagenomic binning, comparative biology and taxonomic classification.</title>
        <authorList>
            <person name="Goeker M."/>
        </authorList>
    </citation>
    <scope>NUCLEOTIDE SEQUENCE [LARGE SCALE GENOMIC DNA]</scope>
    <source>
        <strain evidence="2 3">DSM 29486</strain>
    </source>
</reference>
<name>A0A4Q7NXQ6_9FIRM</name>
<evidence type="ECO:0000259" key="1">
    <source>
        <dbReference type="Pfam" id="PF01261"/>
    </source>
</evidence>
<dbReference type="AlphaFoldDB" id="A0A4Q7NXQ6"/>
<feature type="domain" description="Xylose isomerase-like TIM barrel" evidence="1">
    <location>
        <begin position="50"/>
        <end position="248"/>
    </location>
</feature>
<gene>
    <name evidence="2" type="ORF">EV209_3152</name>
</gene>
<dbReference type="InterPro" id="IPR036237">
    <property type="entry name" value="Xyl_isomerase-like_sf"/>
</dbReference>